<dbReference type="STRING" id="262898.GA0070564_101817"/>
<accession>A0A1C4UYM0</accession>
<proteinExistence type="predicted"/>
<feature type="transmembrane region" description="Helical" evidence="1">
    <location>
        <begin position="41"/>
        <end position="57"/>
    </location>
</feature>
<keyword evidence="3" id="KW-1185">Reference proteome</keyword>
<evidence type="ECO:0008006" key="4">
    <source>
        <dbReference type="Google" id="ProtNLM"/>
    </source>
</evidence>
<keyword evidence="1" id="KW-0812">Transmembrane</keyword>
<keyword evidence="1" id="KW-1133">Transmembrane helix</keyword>
<evidence type="ECO:0000256" key="1">
    <source>
        <dbReference type="SAM" id="Phobius"/>
    </source>
</evidence>
<feature type="transmembrane region" description="Helical" evidence="1">
    <location>
        <begin position="111"/>
        <end position="129"/>
    </location>
</feature>
<dbReference type="AlphaFoldDB" id="A0A1C4UYM0"/>
<protein>
    <recommendedName>
        <fullName evidence="4">PH domain-containing protein</fullName>
    </recommendedName>
</protein>
<dbReference type="EMBL" id="FMCX01000001">
    <property type="protein sequence ID" value="SCE76793.1"/>
    <property type="molecule type" value="Genomic_DNA"/>
</dbReference>
<organism evidence="2 3">
    <name type="scientific">Micromonospora mirobrigensis</name>
    <dbReference type="NCBI Taxonomy" id="262898"/>
    <lineage>
        <taxon>Bacteria</taxon>
        <taxon>Bacillati</taxon>
        <taxon>Actinomycetota</taxon>
        <taxon>Actinomycetes</taxon>
        <taxon>Micromonosporales</taxon>
        <taxon>Micromonosporaceae</taxon>
        <taxon>Micromonospora</taxon>
    </lineage>
</organism>
<reference evidence="3" key="1">
    <citation type="submission" date="2016-06" db="EMBL/GenBank/DDBJ databases">
        <authorList>
            <person name="Varghese N."/>
            <person name="Submissions Spin"/>
        </authorList>
    </citation>
    <scope>NUCLEOTIDE SEQUENCE [LARGE SCALE GENOMIC DNA]</scope>
    <source>
        <strain evidence="3">DSM 44830</strain>
    </source>
</reference>
<evidence type="ECO:0000313" key="3">
    <source>
        <dbReference type="Proteomes" id="UP000199504"/>
    </source>
</evidence>
<evidence type="ECO:0000313" key="2">
    <source>
        <dbReference type="EMBL" id="SCE76793.1"/>
    </source>
</evidence>
<gene>
    <name evidence="2" type="ORF">GA0070564_101817</name>
</gene>
<dbReference type="Proteomes" id="UP000199504">
    <property type="component" value="Unassembled WGS sequence"/>
</dbReference>
<sequence>MVAARWRQRVRMVVALLLGVAAALLARWADGRAGLSGLADLLRASCTLVLAGLLFWIQRRPAHGELRLDEPARTYYVPPRAGVSSVPLWTGFSAYAAVDIALDTGHERWRLGLAAFSGLVAVGTVLLGWRRAPGVELTPDGVTHRHLEREVFVPWAALDPVGRVGSGRGFGAISLPVQRPELLRGSGWGRNREQVATTELDLAPTRLAAVLRHYVTHPEDRAAIGTREELARLRQLLGDPA</sequence>
<name>A0A1C4UYM0_9ACTN</name>
<keyword evidence="1" id="KW-0472">Membrane</keyword>